<dbReference type="Pfam" id="PF13191">
    <property type="entry name" value="AAA_16"/>
    <property type="match status" value="1"/>
</dbReference>
<dbReference type="GO" id="GO:0000155">
    <property type="term" value="F:phosphorelay sensor kinase activity"/>
    <property type="evidence" value="ECO:0007669"/>
    <property type="project" value="InterPro"/>
</dbReference>
<dbReference type="SMART" id="SM00387">
    <property type="entry name" value="HATPase_c"/>
    <property type="match status" value="1"/>
</dbReference>
<evidence type="ECO:0000313" key="6">
    <source>
        <dbReference type="EMBL" id="KFE63912.1"/>
    </source>
</evidence>
<dbReference type="InterPro" id="IPR011009">
    <property type="entry name" value="Kinase-like_dom_sf"/>
</dbReference>
<dbReference type="SMART" id="SM00388">
    <property type="entry name" value="HisKA"/>
    <property type="match status" value="1"/>
</dbReference>
<dbReference type="InterPro" id="IPR041664">
    <property type="entry name" value="AAA_16"/>
</dbReference>
<dbReference type="STRING" id="394096.DB31_2324"/>
<dbReference type="InterPro" id="IPR004358">
    <property type="entry name" value="Sig_transdc_His_kin-like_C"/>
</dbReference>
<reference evidence="6 7" key="1">
    <citation type="submission" date="2014-04" db="EMBL/GenBank/DDBJ databases">
        <title>Genome assembly of Hyalangium minutum DSM 14724.</title>
        <authorList>
            <person name="Sharma G."/>
            <person name="Subramanian S."/>
        </authorList>
    </citation>
    <scope>NUCLEOTIDE SEQUENCE [LARGE SCALE GENOMIC DNA]</scope>
    <source>
        <strain evidence="6 7">DSM 14724</strain>
    </source>
</reference>
<dbReference type="SUPFAM" id="SSF55781">
    <property type="entry name" value="GAF domain-like"/>
    <property type="match status" value="3"/>
</dbReference>
<dbReference type="CDD" id="cd00082">
    <property type="entry name" value="HisKA"/>
    <property type="match status" value="1"/>
</dbReference>
<dbReference type="Gene3D" id="1.10.510.10">
    <property type="entry name" value="Transferase(Phosphotransferase) domain 1"/>
    <property type="match status" value="1"/>
</dbReference>
<organism evidence="6 7">
    <name type="scientific">Hyalangium minutum</name>
    <dbReference type="NCBI Taxonomy" id="394096"/>
    <lineage>
        <taxon>Bacteria</taxon>
        <taxon>Pseudomonadati</taxon>
        <taxon>Myxococcota</taxon>
        <taxon>Myxococcia</taxon>
        <taxon>Myxococcales</taxon>
        <taxon>Cystobacterineae</taxon>
        <taxon>Archangiaceae</taxon>
        <taxon>Hyalangium</taxon>
    </lineage>
</organism>
<dbReference type="CDD" id="cd00130">
    <property type="entry name" value="PAS"/>
    <property type="match status" value="1"/>
</dbReference>
<dbReference type="SUPFAM" id="SSF52540">
    <property type="entry name" value="P-loop containing nucleoside triphosphate hydrolases"/>
    <property type="match status" value="1"/>
</dbReference>
<dbReference type="SUPFAM" id="SSF55785">
    <property type="entry name" value="PYP-like sensor domain (PAS domain)"/>
    <property type="match status" value="1"/>
</dbReference>
<dbReference type="SUPFAM" id="SSF56112">
    <property type="entry name" value="Protein kinase-like (PK-like)"/>
    <property type="match status" value="1"/>
</dbReference>
<dbReference type="PROSITE" id="PS50011">
    <property type="entry name" value="PROTEIN_KINASE_DOM"/>
    <property type="match status" value="1"/>
</dbReference>
<dbReference type="SUPFAM" id="SSF47384">
    <property type="entry name" value="Homodimeric domain of signal transducing histidine kinase"/>
    <property type="match status" value="1"/>
</dbReference>
<dbReference type="InterPro" id="IPR027417">
    <property type="entry name" value="P-loop_NTPase"/>
</dbReference>
<dbReference type="PROSITE" id="PS50109">
    <property type="entry name" value="HIS_KIN"/>
    <property type="match status" value="1"/>
</dbReference>
<evidence type="ECO:0000313" key="7">
    <source>
        <dbReference type="Proteomes" id="UP000028725"/>
    </source>
</evidence>
<dbReference type="Gene3D" id="3.30.565.10">
    <property type="entry name" value="Histidine kinase-like ATPase, C-terminal domain"/>
    <property type="match status" value="1"/>
</dbReference>
<dbReference type="SMART" id="SM00065">
    <property type="entry name" value="GAF"/>
    <property type="match status" value="3"/>
</dbReference>
<dbReference type="PATRIC" id="fig|394096.3.peg.6656"/>
<dbReference type="InterPro" id="IPR000014">
    <property type="entry name" value="PAS"/>
</dbReference>
<feature type="domain" description="Protein kinase" evidence="4">
    <location>
        <begin position="1"/>
        <end position="249"/>
    </location>
</feature>
<dbReference type="Gene3D" id="3.30.450.20">
    <property type="entry name" value="PAS domain"/>
    <property type="match status" value="1"/>
</dbReference>
<dbReference type="InterPro" id="IPR036097">
    <property type="entry name" value="HisK_dim/P_sf"/>
</dbReference>
<dbReference type="PRINTS" id="PR00344">
    <property type="entry name" value="BCTRLSENSOR"/>
</dbReference>
<dbReference type="InterPro" id="IPR000719">
    <property type="entry name" value="Prot_kinase_dom"/>
</dbReference>
<dbReference type="InterPro" id="IPR035965">
    <property type="entry name" value="PAS-like_dom_sf"/>
</dbReference>
<dbReference type="InterPro" id="IPR053159">
    <property type="entry name" value="Hybrid_Histidine_Kinase"/>
</dbReference>
<sequence length="2130" mass="235599">MVFRGRSEDGADVVIKSLRPDRPDPYSALLLRHEYELLSRLEVPGSARPLGLSVLQGQPALLLEDAGPRSLAEALAGRPLPISEFLELALPMAGIVSALHGKSVIHRDLSPANFVLGEGPTRVTLVDFESATEVPAFAQAPGVPGELQGTLAYMAPEQTGRMKRLVDRRADLYSLGATFYEMLTGGPPFPAYDPLEVVHAHVARPPYPPAVVRPTVPTPVSDLVVKLLSKMPEWRYQTAEALAADLEEMRRQWKARGTIPRMELGRHDVPYGLFLHRKLYGREREARELEQVIERTSTGASELLVVTGPAGIGKSALVYGLRDCTDTRCRWLTGKCDQLRGNLPYAPFIEAFRGLVRELLREPLEVLVSLRKLLGEAIAPNGRVLTETIPDLEALLGKQPPAAEVGPIEAENRFHLVFAAFVRALSASGPPLVLFLDDLQWTDLPSLKLLRALAGSGDARSLLILCAYRSEEVGPGHPISHTLQSIEEAGTTVLKMKLGPLEVPSLVALLCDALRVSPGQATPLAQVIAQKTAGNPFFVRRFLEFLYREELLSFVPSRGQWSWDLARIDTAEVTTNVVDLLSSVIQKLPPEAQQMLKTAACIGNRFELGVLARVLGKPLEEVARALWPPIQQGLLIPTEEGPRFSWAAHKPIELGTAVTPTYRFVHDRIQQAAYQLLPEEGREKLHLRIGQWLIGSAPAGQLEDAICAIVDQLNRAADRLPPDERIHLARLNDQAGRQARATSAYECALDYFRAGLTLLPPDAAHAELHPLWFTLQRDAAECGNLAGDPELCVQLVREGLKGAETALEKAALYSLNVQAHVVRGRHAQAIRCGREGLRLLGMELPGEVPPEVVKAEKERTRACLQSRLEHELLEAGRLEDPSDRARLKLLLALTSTWFTDAEQFQVISFRAAELTATRGLAPDSPVAYAYYAMALAMDGDYPEAYTYGGLAVRLAERSANPAQECRTLMCFAGHVSAWRAPLAETLPLLRRSYTCGLEAGELQFAAYAQANLIFALWSRGTELGEVLAEAQSTLAFYRKIHHALGVPYVQPYAQAAKCLKGLTRGRSLFDDERFHEEAFLQEKAENGLGQAMFHLLRLQTCYLLGEPALAREYAKKSAPWLRYLRTLFCQTDFFFYTALTQAALYLQTPAVEQGALLTELRQHLRRLETWARNAPANYQHKHDLVAAELARLEEHPDAALALYQKAIAQAGQGGFQQDEALAHELCARFHAARGEALLQESHLNAALVGYARWGATAKVELLNQEFPSLRASEELGALTTPRAPPALDSLTLLKTAETLTGELDFERLLEKLVRTCVEAAAAERAVLVLDEGEFVIRATATARREVFLEQRPLAEGRSVPISIIRHVIRSREVFLLGDAAREGCFTADPYVSGNSVRSVLVVPIARANRVLGVLYFENNLSRDAFAPERAEMLRLLSAQMAIALENSRLFAERARVEASLRLLSNASAEFAESPGLEALRPRLATVAVPQLADWCLIDALENEVLQPVSWAHVDASKVQEVEALHRNHPIDLDSSQPQARALRSGKSLLISEVTEELLRASGRDEQHVRSVQSLSPCSVITVPLIARGRVIGVATFALSRTGRRYTSADLALAQELGRRMALALDNAWLQRDLQETLHQSDRSHSLLQATIEATADGLLVVDLHKRVVLYNQRFLSLWRIPPELAQRQEAPPLLAYVLDQIEDREEFIQCIHERYSRPGQESVDRIQFKDGRVFERYSRPQRVGDAIVGRVWSFRDISEREQLLQRALFLSEAARLLGSLDVEKALEGVAHLVVQHLGDGCAIDLFNGEGPRRLLAVSRDEHRPLSPELHPAVLAGHPLIYAEASTCYLGVPLMMKGRLVGALTCRASPHRKYEQTDLELVEELARRAVLSLENAHLYQRAQEALRAREEFLSIAAHEIRGPTTSLHLAVQCLRKGKVPASQQSKVFDMIEREDRRLSRFVTELLDLGRIQSGQLHFEYQQVDLGDVIRQVATRLQPEIGCSGSPLSITVDGQIVGEWDKALVEQIVTNLLSNALKFGMGKPIELTARAREGHAQLLVRDQGMGISHENLERIFHPFERGVSVRHYGGLGLGLHIVKTLVEGLGGSVSVKSEPGVGSTFTIQLPRGRRAS</sequence>
<dbReference type="InterPro" id="IPR036890">
    <property type="entry name" value="HATPase_C_sf"/>
</dbReference>
<evidence type="ECO:0000259" key="4">
    <source>
        <dbReference type="PROSITE" id="PS50011"/>
    </source>
</evidence>
<dbReference type="Gene3D" id="3.40.50.300">
    <property type="entry name" value="P-loop containing nucleotide triphosphate hydrolases"/>
    <property type="match status" value="1"/>
</dbReference>
<gene>
    <name evidence="6" type="ORF">DB31_2324</name>
</gene>
<dbReference type="GO" id="GO:0005524">
    <property type="term" value="F:ATP binding"/>
    <property type="evidence" value="ECO:0007669"/>
    <property type="project" value="InterPro"/>
</dbReference>
<dbReference type="Gene3D" id="3.30.450.40">
    <property type="match status" value="3"/>
</dbReference>
<comment type="caution">
    <text evidence="6">The sequence shown here is derived from an EMBL/GenBank/DDBJ whole genome shotgun (WGS) entry which is preliminary data.</text>
</comment>
<feature type="domain" description="Histidine kinase" evidence="5">
    <location>
        <begin position="1914"/>
        <end position="2127"/>
    </location>
</feature>
<dbReference type="InterPro" id="IPR029016">
    <property type="entry name" value="GAF-like_dom_sf"/>
</dbReference>
<comment type="catalytic activity">
    <reaction evidence="1">
        <text>ATP + protein L-histidine = ADP + protein N-phospho-L-histidine.</text>
        <dbReference type="EC" id="2.7.13.3"/>
    </reaction>
</comment>
<dbReference type="EMBL" id="JMCB01000015">
    <property type="protein sequence ID" value="KFE63912.1"/>
    <property type="molecule type" value="Genomic_DNA"/>
</dbReference>
<dbReference type="SUPFAM" id="SSF55874">
    <property type="entry name" value="ATPase domain of HSP90 chaperone/DNA topoisomerase II/histidine kinase"/>
    <property type="match status" value="1"/>
</dbReference>
<dbReference type="InterPro" id="IPR005467">
    <property type="entry name" value="His_kinase_dom"/>
</dbReference>
<dbReference type="SUPFAM" id="SSF48452">
    <property type="entry name" value="TPR-like"/>
    <property type="match status" value="1"/>
</dbReference>
<dbReference type="InterPro" id="IPR011990">
    <property type="entry name" value="TPR-like_helical_dom_sf"/>
</dbReference>
<dbReference type="PANTHER" id="PTHR43642:SF1">
    <property type="entry name" value="HYBRID SIGNAL TRANSDUCTION HISTIDINE KINASE G"/>
    <property type="match status" value="1"/>
</dbReference>
<dbReference type="InterPro" id="IPR003018">
    <property type="entry name" value="GAF"/>
</dbReference>
<evidence type="ECO:0000259" key="5">
    <source>
        <dbReference type="PROSITE" id="PS50109"/>
    </source>
</evidence>
<name>A0A085W899_9BACT</name>
<dbReference type="CDD" id="cd14014">
    <property type="entry name" value="STKc_PknB_like"/>
    <property type="match status" value="1"/>
</dbReference>
<evidence type="ECO:0000256" key="2">
    <source>
        <dbReference type="ARBA" id="ARBA00012438"/>
    </source>
</evidence>
<dbReference type="PANTHER" id="PTHR43642">
    <property type="entry name" value="HYBRID SIGNAL TRANSDUCTION HISTIDINE KINASE G"/>
    <property type="match status" value="1"/>
</dbReference>
<keyword evidence="3" id="KW-0597">Phosphoprotein</keyword>
<dbReference type="Pfam" id="PF01590">
    <property type="entry name" value="GAF"/>
    <property type="match status" value="2"/>
</dbReference>
<dbReference type="EC" id="2.7.13.3" evidence="2"/>
<dbReference type="Gene3D" id="1.10.287.130">
    <property type="match status" value="1"/>
</dbReference>
<dbReference type="InterPro" id="IPR003661">
    <property type="entry name" value="HisK_dim/P_dom"/>
</dbReference>
<dbReference type="InterPro" id="IPR008266">
    <property type="entry name" value="Tyr_kinase_AS"/>
</dbReference>
<dbReference type="PROSITE" id="PS00109">
    <property type="entry name" value="PROTEIN_KINASE_TYR"/>
    <property type="match status" value="1"/>
</dbReference>
<dbReference type="Pfam" id="PF00069">
    <property type="entry name" value="Pkinase"/>
    <property type="match status" value="1"/>
</dbReference>
<dbReference type="Pfam" id="PF12860">
    <property type="entry name" value="PAS_7"/>
    <property type="match status" value="1"/>
</dbReference>
<dbReference type="Pfam" id="PF00512">
    <property type="entry name" value="HisKA"/>
    <property type="match status" value="1"/>
</dbReference>
<dbReference type="Pfam" id="PF13185">
    <property type="entry name" value="GAF_2"/>
    <property type="match status" value="1"/>
</dbReference>
<dbReference type="InterPro" id="IPR003594">
    <property type="entry name" value="HATPase_dom"/>
</dbReference>
<evidence type="ECO:0000256" key="1">
    <source>
        <dbReference type="ARBA" id="ARBA00000085"/>
    </source>
</evidence>
<keyword evidence="7" id="KW-1185">Reference proteome</keyword>
<protein>
    <recommendedName>
        <fullName evidence="2">histidine kinase</fullName>
        <ecNumber evidence="2">2.7.13.3</ecNumber>
    </recommendedName>
</protein>
<dbReference type="Pfam" id="PF02518">
    <property type="entry name" value="HATPase_c"/>
    <property type="match status" value="1"/>
</dbReference>
<accession>A0A085W899</accession>
<proteinExistence type="predicted"/>
<evidence type="ECO:0000256" key="3">
    <source>
        <dbReference type="ARBA" id="ARBA00022553"/>
    </source>
</evidence>
<dbReference type="Proteomes" id="UP000028725">
    <property type="component" value="Unassembled WGS sequence"/>
</dbReference>